<dbReference type="Proteomes" id="UP000467840">
    <property type="component" value="Chromosome 14"/>
</dbReference>
<dbReference type="AlphaFoldDB" id="A0A6A6MCR3"/>
<proteinExistence type="predicted"/>
<keyword evidence="3" id="KW-1185">Reference proteome</keyword>
<sequence>MGVSIGKGVGISSGVSTSRGEGTGMGESTGIVVSISRGVGTTSGVGTDRDVSTCKGVGISSGVRNDSGRGVNEYSFESAVSEENTEDDVGPDNIEIELKVNSMIVTVKKLLKIFQIMNSLMEIGLRLLYIIGLPYKHAVVATGCKRVNIEDYCDEILT</sequence>
<dbReference type="EMBL" id="JAAGAX010000006">
    <property type="protein sequence ID" value="KAF2310697.1"/>
    <property type="molecule type" value="Genomic_DNA"/>
</dbReference>
<evidence type="ECO:0000256" key="1">
    <source>
        <dbReference type="SAM" id="MobiDB-lite"/>
    </source>
</evidence>
<organism evidence="2 3">
    <name type="scientific">Hevea brasiliensis</name>
    <name type="common">Para rubber tree</name>
    <name type="synonym">Siphonia brasiliensis</name>
    <dbReference type="NCBI Taxonomy" id="3981"/>
    <lineage>
        <taxon>Eukaryota</taxon>
        <taxon>Viridiplantae</taxon>
        <taxon>Streptophyta</taxon>
        <taxon>Embryophyta</taxon>
        <taxon>Tracheophyta</taxon>
        <taxon>Spermatophyta</taxon>
        <taxon>Magnoliopsida</taxon>
        <taxon>eudicotyledons</taxon>
        <taxon>Gunneridae</taxon>
        <taxon>Pentapetalae</taxon>
        <taxon>rosids</taxon>
        <taxon>fabids</taxon>
        <taxon>Malpighiales</taxon>
        <taxon>Euphorbiaceae</taxon>
        <taxon>Crotonoideae</taxon>
        <taxon>Micrandreae</taxon>
        <taxon>Hevea</taxon>
    </lineage>
</organism>
<name>A0A6A6MCR3_HEVBR</name>
<feature type="compositionally biased region" description="Gly residues" evidence="1">
    <location>
        <begin position="1"/>
        <end position="11"/>
    </location>
</feature>
<accession>A0A6A6MCR3</accession>
<comment type="caution">
    <text evidence="2">The sequence shown here is derived from an EMBL/GenBank/DDBJ whole genome shotgun (WGS) entry which is preliminary data.</text>
</comment>
<reference evidence="2 3" key="1">
    <citation type="journal article" date="2020" name="Mol. Plant">
        <title>The Chromosome-Based Rubber Tree Genome Provides New Insights into Spurge Genome Evolution and Rubber Biosynthesis.</title>
        <authorList>
            <person name="Liu J."/>
            <person name="Shi C."/>
            <person name="Shi C.C."/>
            <person name="Li W."/>
            <person name="Zhang Q.J."/>
            <person name="Zhang Y."/>
            <person name="Li K."/>
            <person name="Lu H.F."/>
            <person name="Shi C."/>
            <person name="Zhu S.T."/>
            <person name="Xiao Z.Y."/>
            <person name="Nan H."/>
            <person name="Yue Y."/>
            <person name="Zhu X.G."/>
            <person name="Wu Y."/>
            <person name="Hong X.N."/>
            <person name="Fan G.Y."/>
            <person name="Tong Y."/>
            <person name="Zhang D."/>
            <person name="Mao C.L."/>
            <person name="Liu Y.L."/>
            <person name="Hao S.J."/>
            <person name="Liu W.Q."/>
            <person name="Lv M.Q."/>
            <person name="Zhang H.B."/>
            <person name="Liu Y."/>
            <person name="Hu-Tang G.R."/>
            <person name="Wang J.P."/>
            <person name="Wang J.H."/>
            <person name="Sun Y.H."/>
            <person name="Ni S.B."/>
            <person name="Chen W.B."/>
            <person name="Zhang X.C."/>
            <person name="Jiao Y.N."/>
            <person name="Eichler E.E."/>
            <person name="Li G.H."/>
            <person name="Liu X."/>
            <person name="Gao L.Z."/>
        </authorList>
    </citation>
    <scope>NUCLEOTIDE SEQUENCE [LARGE SCALE GENOMIC DNA]</scope>
    <source>
        <strain evidence="3">cv. GT1</strain>
        <tissue evidence="2">Leaf</tissue>
    </source>
</reference>
<evidence type="ECO:0000313" key="3">
    <source>
        <dbReference type="Proteomes" id="UP000467840"/>
    </source>
</evidence>
<gene>
    <name evidence="2" type="ORF">GH714_016379</name>
</gene>
<protein>
    <submittedName>
        <fullName evidence="2">Uncharacterized protein</fullName>
    </submittedName>
</protein>
<evidence type="ECO:0000313" key="2">
    <source>
        <dbReference type="EMBL" id="KAF2310697.1"/>
    </source>
</evidence>
<feature type="region of interest" description="Disordered" evidence="1">
    <location>
        <begin position="1"/>
        <end position="27"/>
    </location>
</feature>